<feature type="non-terminal residue" evidence="3">
    <location>
        <position position="112"/>
    </location>
</feature>
<feature type="domain" description="NYN" evidence="2">
    <location>
        <begin position="12"/>
        <end position="55"/>
    </location>
</feature>
<dbReference type="AlphaFoldDB" id="A0AAD5SQ60"/>
<dbReference type="InterPro" id="IPR021139">
    <property type="entry name" value="NYN"/>
</dbReference>
<gene>
    <name evidence="3" type="ORF">HK100_006792</name>
</gene>
<evidence type="ECO:0000313" key="4">
    <source>
        <dbReference type="Proteomes" id="UP001211907"/>
    </source>
</evidence>
<feature type="signal peptide" evidence="1">
    <location>
        <begin position="1"/>
        <end position="19"/>
    </location>
</feature>
<organism evidence="3 4">
    <name type="scientific">Physocladia obscura</name>
    <dbReference type="NCBI Taxonomy" id="109957"/>
    <lineage>
        <taxon>Eukaryota</taxon>
        <taxon>Fungi</taxon>
        <taxon>Fungi incertae sedis</taxon>
        <taxon>Chytridiomycota</taxon>
        <taxon>Chytridiomycota incertae sedis</taxon>
        <taxon>Chytridiomycetes</taxon>
        <taxon>Chytridiales</taxon>
        <taxon>Chytriomycetaceae</taxon>
        <taxon>Physocladia</taxon>
    </lineage>
</organism>
<evidence type="ECO:0000256" key="1">
    <source>
        <dbReference type="SAM" id="SignalP"/>
    </source>
</evidence>
<evidence type="ECO:0000313" key="3">
    <source>
        <dbReference type="EMBL" id="KAJ3092987.1"/>
    </source>
</evidence>
<comment type="caution">
    <text evidence="3">The sequence shown here is derived from an EMBL/GenBank/DDBJ whole genome shotgun (WGS) entry which is preliminary data.</text>
</comment>
<reference evidence="3" key="1">
    <citation type="submission" date="2020-05" db="EMBL/GenBank/DDBJ databases">
        <title>Phylogenomic resolution of chytrid fungi.</title>
        <authorList>
            <person name="Stajich J.E."/>
            <person name="Amses K."/>
            <person name="Simmons R."/>
            <person name="Seto K."/>
            <person name="Myers J."/>
            <person name="Bonds A."/>
            <person name="Quandt C.A."/>
            <person name="Barry K."/>
            <person name="Liu P."/>
            <person name="Grigoriev I."/>
            <person name="Longcore J.E."/>
            <person name="James T.Y."/>
        </authorList>
    </citation>
    <scope>NUCLEOTIDE SEQUENCE</scope>
    <source>
        <strain evidence="3">JEL0513</strain>
    </source>
</reference>
<keyword evidence="4" id="KW-1185">Reference proteome</keyword>
<dbReference type="EMBL" id="JADGJH010003169">
    <property type="protein sequence ID" value="KAJ3092987.1"/>
    <property type="molecule type" value="Genomic_DNA"/>
</dbReference>
<protein>
    <recommendedName>
        <fullName evidence="2">NYN domain-containing protein</fullName>
    </recommendedName>
</protein>
<sequence>MLFFALLKLAPLVIVLISGNSDFNSVLSKLRNRQCTIVLIQANKVTKPVVKTFADKLLHWKLDVLTPKAQDKDFEGDKETPTRIAAAMKKVVVLGGNKGTIFGIANVHTEGT</sequence>
<dbReference type="Pfam" id="PF01936">
    <property type="entry name" value="NYN"/>
    <property type="match status" value="1"/>
</dbReference>
<name>A0AAD5SQ60_9FUNG</name>
<keyword evidence="1" id="KW-0732">Signal</keyword>
<accession>A0AAD5SQ60</accession>
<feature type="chain" id="PRO_5042198974" description="NYN domain-containing protein" evidence="1">
    <location>
        <begin position="20"/>
        <end position="112"/>
    </location>
</feature>
<dbReference type="Proteomes" id="UP001211907">
    <property type="component" value="Unassembled WGS sequence"/>
</dbReference>
<proteinExistence type="predicted"/>
<dbReference type="GO" id="GO:0004540">
    <property type="term" value="F:RNA nuclease activity"/>
    <property type="evidence" value="ECO:0007669"/>
    <property type="project" value="InterPro"/>
</dbReference>
<evidence type="ECO:0000259" key="2">
    <source>
        <dbReference type="Pfam" id="PF01936"/>
    </source>
</evidence>